<dbReference type="AlphaFoldDB" id="A0A4Y7PTK8"/>
<dbReference type="InterPro" id="IPR008962">
    <property type="entry name" value="PapD-like_sf"/>
</dbReference>
<dbReference type="GO" id="GO:0005789">
    <property type="term" value="C:endoplasmic reticulum membrane"/>
    <property type="evidence" value="ECO:0007669"/>
    <property type="project" value="InterPro"/>
</dbReference>
<evidence type="ECO:0000259" key="7">
    <source>
        <dbReference type="PROSITE" id="PS50202"/>
    </source>
</evidence>
<keyword evidence="9" id="KW-1185">Reference proteome</keyword>
<dbReference type="PANTHER" id="PTHR10809">
    <property type="entry name" value="VESICLE-ASSOCIATED MEMBRANE PROTEIN-ASSOCIATED PROTEIN"/>
    <property type="match status" value="1"/>
</dbReference>
<dbReference type="OrthoDB" id="264603at2759"/>
<dbReference type="STRING" id="50990.A0A4Y7PTK8"/>
<keyword evidence="3" id="KW-0812">Transmembrane</keyword>
<evidence type="ECO:0000256" key="3">
    <source>
        <dbReference type="ARBA" id="ARBA00022692"/>
    </source>
</evidence>
<gene>
    <name evidence="8" type="ORF">BD410DRAFT_499626</name>
</gene>
<evidence type="ECO:0000256" key="6">
    <source>
        <dbReference type="SAM" id="MobiDB-lite"/>
    </source>
</evidence>
<reference evidence="8 9" key="1">
    <citation type="submission" date="2018-06" db="EMBL/GenBank/DDBJ databases">
        <title>A transcriptomic atlas of mushroom development highlights an independent origin of complex multicellularity.</title>
        <authorList>
            <consortium name="DOE Joint Genome Institute"/>
            <person name="Krizsan K."/>
            <person name="Almasi E."/>
            <person name="Merenyi Z."/>
            <person name="Sahu N."/>
            <person name="Viragh M."/>
            <person name="Koszo T."/>
            <person name="Mondo S."/>
            <person name="Kiss B."/>
            <person name="Balint B."/>
            <person name="Kues U."/>
            <person name="Barry K."/>
            <person name="Hegedus J.C."/>
            <person name="Henrissat B."/>
            <person name="Johnson J."/>
            <person name="Lipzen A."/>
            <person name="Ohm R."/>
            <person name="Nagy I."/>
            <person name="Pangilinan J."/>
            <person name="Yan J."/>
            <person name="Xiong Y."/>
            <person name="Grigoriev I.V."/>
            <person name="Hibbett D.S."/>
            <person name="Nagy L.G."/>
        </authorList>
    </citation>
    <scope>NUCLEOTIDE SEQUENCE [LARGE SCALE GENOMIC DNA]</scope>
    <source>
        <strain evidence="8 9">SZMC22713</strain>
    </source>
</reference>
<dbReference type="Pfam" id="PF00635">
    <property type="entry name" value="Motile_Sperm"/>
    <property type="match status" value="1"/>
</dbReference>
<feature type="region of interest" description="Disordered" evidence="6">
    <location>
        <begin position="126"/>
        <end position="167"/>
    </location>
</feature>
<dbReference type="SUPFAM" id="SSF49354">
    <property type="entry name" value="PapD-like"/>
    <property type="match status" value="1"/>
</dbReference>
<dbReference type="PROSITE" id="PS50202">
    <property type="entry name" value="MSP"/>
    <property type="match status" value="1"/>
</dbReference>
<evidence type="ECO:0000256" key="4">
    <source>
        <dbReference type="ARBA" id="ARBA00022989"/>
    </source>
</evidence>
<dbReference type="Proteomes" id="UP000294933">
    <property type="component" value="Unassembled WGS sequence"/>
</dbReference>
<evidence type="ECO:0000256" key="2">
    <source>
        <dbReference type="ARBA" id="ARBA00008932"/>
    </source>
</evidence>
<comment type="similarity">
    <text evidence="2">Belongs to the VAMP-associated protein (VAP) (TC 9.B.17) family.</text>
</comment>
<dbReference type="GO" id="GO:0033149">
    <property type="term" value="F:FFAT motif binding"/>
    <property type="evidence" value="ECO:0007669"/>
    <property type="project" value="TreeGrafter"/>
</dbReference>
<keyword evidence="5" id="KW-0472">Membrane</keyword>
<name>A0A4Y7PTK8_9AGAM</name>
<evidence type="ECO:0000256" key="5">
    <source>
        <dbReference type="ARBA" id="ARBA00023136"/>
    </source>
</evidence>
<dbReference type="InterPro" id="IPR016763">
    <property type="entry name" value="VAP"/>
</dbReference>
<dbReference type="InterPro" id="IPR013783">
    <property type="entry name" value="Ig-like_fold"/>
</dbReference>
<sequence>MSVHLTPNFSLGFARPLAQAVKRTLIIKNNSDEPVAYKVETTANVHVVKDCRGRLLPGHHHLIQVSLQAMKDEPPLDTICNDKIIVKSTAITPEKLSLNSAQIWESLDVQKSKVHQQEIKIVYVPSPDQNVDEGGGAHNRSSTLTQGDSRHPSVRSVPEQPGARAVESEGHPLLVSQPVGDASIISELISPLAPVAPIASRRRIWTFLKRLIHSRSTNRKDREKPFTPVATIPPIDRKIPPPAYCSVAVEHFHDDKPPHLPPSLIEHAPNFTPTAYAVAQAEHKPQPEVKLELREQLAQAQAHLRTLLASVPDHPDAPAVLAYLGDHI</sequence>
<accession>A0A4Y7PTK8</accession>
<dbReference type="Gene3D" id="2.60.40.10">
    <property type="entry name" value="Immunoglobulins"/>
    <property type="match status" value="1"/>
</dbReference>
<keyword evidence="4" id="KW-1133">Transmembrane helix</keyword>
<evidence type="ECO:0000256" key="1">
    <source>
        <dbReference type="ARBA" id="ARBA00004211"/>
    </source>
</evidence>
<dbReference type="GO" id="GO:0090158">
    <property type="term" value="P:endoplasmic reticulum membrane organization"/>
    <property type="evidence" value="ECO:0007669"/>
    <property type="project" value="TreeGrafter"/>
</dbReference>
<dbReference type="EMBL" id="ML170208">
    <property type="protein sequence ID" value="TDL18391.1"/>
    <property type="molecule type" value="Genomic_DNA"/>
</dbReference>
<dbReference type="VEuPathDB" id="FungiDB:BD410DRAFT_499626"/>
<dbReference type="GO" id="GO:0005886">
    <property type="term" value="C:plasma membrane"/>
    <property type="evidence" value="ECO:0007669"/>
    <property type="project" value="TreeGrafter"/>
</dbReference>
<evidence type="ECO:0000313" key="8">
    <source>
        <dbReference type="EMBL" id="TDL18391.1"/>
    </source>
</evidence>
<evidence type="ECO:0000313" key="9">
    <source>
        <dbReference type="Proteomes" id="UP000294933"/>
    </source>
</evidence>
<dbReference type="GO" id="GO:0061817">
    <property type="term" value="P:endoplasmic reticulum-plasma membrane tethering"/>
    <property type="evidence" value="ECO:0007669"/>
    <property type="project" value="TreeGrafter"/>
</dbReference>
<protein>
    <submittedName>
        <fullName evidence="8">PapD-like protein</fullName>
    </submittedName>
</protein>
<proteinExistence type="inferred from homology"/>
<dbReference type="InterPro" id="IPR000535">
    <property type="entry name" value="MSP_dom"/>
</dbReference>
<feature type="domain" description="MSP" evidence="7">
    <location>
        <begin position="2"/>
        <end position="122"/>
    </location>
</feature>
<organism evidence="8 9">
    <name type="scientific">Rickenella mellea</name>
    <dbReference type="NCBI Taxonomy" id="50990"/>
    <lineage>
        <taxon>Eukaryota</taxon>
        <taxon>Fungi</taxon>
        <taxon>Dikarya</taxon>
        <taxon>Basidiomycota</taxon>
        <taxon>Agaricomycotina</taxon>
        <taxon>Agaricomycetes</taxon>
        <taxon>Hymenochaetales</taxon>
        <taxon>Rickenellaceae</taxon>
        <taxon>Rickenella</taxon>
    </lineage>
</organism>
<comment type="subcellular location">
    <subcellularLocation>
        <location evidence="1">Membrane</location>
        <topology evidence="1">Single-pass type IV membrane protein</topology>
    </subcellularLocation>
</comment>
<dbReference type="PANTHER" id="PTHR10809:SF6">
    <property type="entry name" value="AT11025P-RELATED"/>
    <property type="match status" value="1"/>
</dbReference>